<keyword evidence="1" id="KW-1003">Cell membrane</keyword>
<proteinExistence type="predicted"/>
<gene>
    <name evidence="7" type="ORF">KHA91_10205</name>
</gene>
<name>A0A942USC2_9BACI</name>
<dbReference type="GO" id="GO:0005886">
    <property type="term" value="C:plasma membrane"/>
    <property type="evidence" value="ECO:0007669"/>
    <property type="project" value="InterPro"/>
</dbReference>
<dbReference type="Proteomes" id="UP000676456">
    <property type="component" value="Unassembled WGS sequence"/>
</dbReference>
<evidence type="ECO:0000256" key="5">
    <source>
        <dbReference type="SAM" id="Phobius"/>
    </source>
</evidence>
<evidence type="ECO:0000256" key="4">
    <source>
        <dbReference type="ARBA" id="ARBA00023136"/>
    </source>
</evidence>
<keyword evidence="4 5" id="KW-0472">Membrane</keyword>
<keyword evidence="3 5" id="KW-1133">Transmembrane helix</keyword>
<keyword evidence="8" id="KW-1185">Reference proteome</keyword>
<evidence type="ECO:0000256" key="2">
    <source>
        <dbReference type="ARBA" id="ARBA00022692"/>
    </source>
</evidence>
<evidence type="ECO:0000313" key="7">
    <source>
        <dbReference type="EMBL" id="MBS4223114.1"/>
    </source>
</evidence>
<dbReference type="AlphaFoldDB" id="A0A942USC2"/>
<dbReference type="EMBL" id="JAGYPN010000002">
    <property type="protein sequence ID" value="MBS4223114.1"/>
    <property type="molecule type" value="Genomic_DNA"/>
</dbReference>
<evidence type="ECO:0000259" key="6">
    <source>
        <dbReference type="Pfam" id="PF06305"/>
    </source>
</evidence>
<dbReference type="PANTHER" id="PTHR41335">
    <property type="entry name" value="MEMBRANE PROTEIN-RELATED"/>
    <property type="match status" value="1"/>
</dbReference>
<protein>
    <submittedName>
        <fullName evidence="7">DUF1049 domain-containing protein</fullName>
    </submittedName>
</protein>
<dbReference type="RefSeq" id="WP_213098151.1">
    <property type="nucleotide sequence ID" value="NZ_JAGYPN010000002.1"/>
</dbReference>
<sequence>MKRQWNLILALIVVLIIAIFSVINVEPVTVNYLFGKAEWPLILVIIGSVVLGALLVGSLGMMKIYQLQKALKKAEMNKDKVPKNNVEKN</sequence>
<organism evidence="7 8">
    <name type="scientific">Lederbergia citrea</name>
    <dbReference type="NCBI Taxonomy" id="2833581"/>
    <lineage>
        <taxon>Bacteria</taxon>
        <taxon>Bacillati</taxon>
        <taxon>Bacillota</taxon>
        <taxon>Bacilli</taxon>
        <taxon>Bacillales</taxon>
        <taxon>Bacillaceae</taxon>
        <taxon>Lederbergia</taxon>
    </lineage>
</organism>
<feature type="domain" description="Lipopolysaccharide assembly protein A" evidence="6">
    <location>
        <begin position="24"/>
        <end position="76"/>
    </location>
</feature>
<reference evidence="7 8" key="1">
    <citation type="submission" date="2021-05" db="EMBL/GenBank/DDBJ databases">
        <title>Novel Bacillus species.</title>
        <authorList>
            <person name="Liu G."/>
        </authorList>
    </citation>
    <scope>NUCLEOTIDE SEQUENCE [LARGE SCALE GENOMIC DNA]</scope>
    <source>
        <strain evidence="7 8">FJAT-49682</strain>
    </source>
</reference>
<evidence type="ECO:0000313" key="8">
    <source>
        <dbReference type="Proteomes" id="UP000676456"/>
    </source>
</evidence>
<evidence type="ECO:0000256" key="1">
    <source>
        <dbReference type="ARBA" id="ARBA00022475"/>
    </source>
</evidence>
<evidence type="ECO:0000256" key="3">
    <source>
        <dbReference type="ARBA" id="ARBA00022989"/>
    </source>
</evidence>
<comment type="caution">
    <text evidence="7">The sequence shown here is derived from an EMBL/GenBank/DDBJ whole genome shotgun (WGS) entry which is preliminary data.</text>
</comment>
<feature type="transmembrane region" description="Helical" evidence="5">
    <location>
        <begin position="41"/>
        <end position="62"/>
    </location>
</feature>
<dbReference type="Pfam" id="PF06305">
    <property type="entry name" value="LapA_dom"/>
    <property type="match status" value="1"/>
</dbReference>
<dbReference type="InterPro" id="IPR010445">
    <property type="entry name" value="LapA_dom"/>
</dbReference>
<dbReference type="PANTHER" id="PTHR41335:SF1">
    <property type="entry name" value="MEMBRANE PROTEIN"/>
    <property type="match status" value="1"/>
</dbReference>
<keyword evidence="2 5" id="KW-0812">Transmembrane</keyword>
<accession>A0A942USC2</accession>